<comment type="subcellular location">
    <subcellularLocation>
        <location evidence="1 7">Cell inner membrane</location>
        <topology evidence="1 7">Multi-pass membrane protein</topology>
    </subcellularLocation>
</comment>
<accession>A0A1H3PH38</accession>
<dbReference type="InterPro" id="IPR004681">
    <property type="entry name" value="TRAP_DctM"/>
</dbReference>
<dbReference type="EMBL" id="FNPE01000010">
    <property type="protein sequence ID" value="SDZ00472.1"/>
    <property type="molecule type" value="Genomic_DNA"/>
</dbReference>
<keyword evidence="5 7" id="KW-1133">Transmembrane helix</keyword>
<dbReference type="Proteomes" id="UP000183417">
    <property type="component" value="Unassembled WGS sequence"/>
</dbReference>
<feature type="domain" description="TRAP C4-dicarboxylate transport system permease DctM subunit" evidence="8">
    <location>
        <begin position="6"/>
        <end position="417"/>
    </location>
</feature>
<dbReference type="Pfam" id="PF06808">
    <property type="entry name" value="DctM"/>
    <property type="match status" value="1"/>
</dbReference>
<organism evidence="9 10">
    <name type="scientific">Delftia lacustris</name>
    <dbReference type="NCBI Taxonomy" id="558537"/>
    <lineage>
        <taxon>Bacteria</taxon>
        <taxon>Pseudomonadati</taxon>
        <taxon>Pseudomonadota</taxon>
        <taxon>Betaproteobacteria</taxon>
        <taxon>Burkholderiales</taxon>
        <taxon>Comamonadaceae</taxon>
        <taxon>Delftia</taxon>
    </lineage>
</organism>
<name>A0A1H3PH38_9BURK</name>
<evidence type="ECO:0000256" key="7">
    <source>
        <dbReference type="RuleBase" id="RU369079"/>
    </source>
</evidence>
<feature type="transmembrane region" description="Helical" evidence="7">
    <location>
        <begin position="6"/>
        <end position="32"/>
    </location>
</feature>
<comment type="similarity">
    <text evidence="7">Belongs to the TRAP transporter large permease family.</text>
</comment>
<feature type="transmembrane region" description="Helical" evidence="7">
    <location>
        <begin position="214"/>
        <end position="235"/>
    </location>
</feature>
<dbReference type="PIRSF" id="PIRSF006066">
    <property type="entry name" value="HI0050"/>
    <property type="match status" value="1"/>
</dbReference>
<evidence type="ECO:0000313" key="9">
    <source>
        <dbReference type="EMBL" id="SDZ00472.1"/>
    </source>
</evidence>
<evidence type="ECO:0000256" key="5">
    <source>
        <dbReference type="ARBA" id="ARBA00022989"/>
    </source>
</evidence>
<protein>
    <recommendedName>
        <fullName evidence="7">TRAP transporter large permease protein</fullName>
    </recommendedName>
</protein>
<dbReference type="InterPro" id="IPR010656">
    <property type="entry name" value="DctM"/>
</dbReference>
<feature type="transmembrane region" description="Helical" evidence="7">
    <location>
        <begin position="397"/>
        <end position="421"/>
    </location>
</feature>
<sequence length="428" mass="45796">MGITLFIAIIVLLTLGFPVAFALAISAALAVFVGGRYPQLIVFKEMFTGIDSFPLMAVPFFILAAELMSGGALTHVLLRFAAQFVGHLRGGLGYANVLSLTLFSGISGSALADAAGPGSMMVKMMDKAGYARSYAAALTASTAIVGPIIPPSVSMIIYALQDENVSVGGLFMAGFIPGILIALAMAAVNWWVCKKRDYRSTEPRPDGRTMWINSFKAIPALMLIVLIVVGIRFGIFTPTEASVVAVFYALVCGKWVYRTLQWSALPGIAARSAMLTASVLLVMATSAAFAWVLTVEGIPQYLSELIVSWQLSPTLFLIAVNILLLVFGIFMEPLPGVMILVPILAPIAFSLGIDPTHFAMVVIVNLTLGMITPPVGGLLFVTSVATRVSITDLTREMPLFLLAHFVVLCLLTFIPALFTWLPHTLGFQ</sequence>
<dbReference type="NCBIfam" id="TIGR00786">
    <property type="entry name" value="dctM"/>
    <property type="match status" value="1"/>
</dbReference>
<feature type="transmembrane region" description="Helical" evidence="7">
    <location>
        <begin position="133"/>
        <end position="158"/>
    </location>
</feature>
<feature type="transmembrane region" description="Helical" evidence="7">
    <location>
        <begin position="359"/>
        <end position="385"/>
    </location>
</feature>
<keyword evidence="6 7" id="KW-0472">Membrane</keyword>
<evidence type="ECO:0000256" key="1">
    <source>
        <dbReference type="ARBA" id="ARBA00004429"/>
    </source>
</evidence>
<keyword evidence="2" id="KW-1003">Cell membrane</keyword>
<comment type="function">
    <text evidence="7">Part of the tripartite ATP-independent periplasmic (TRAP) transport system.</text>
</comment>
<dbReference type="GeneID" id="94690000"/>
<keyword evidence="7" id="KW-0813">Transport</keyword>
<feature type="transmembrane region" description="Helical" evidence="7">
    <location>
        <begin position="272"/>
        <end position="294"/>
    </location>
</feature>
<evidence type="ECO:0000313" key="10">
    <source>
        <dbReference type="Proteomes" id="UP000183417"/>
    </source>
</evidence>
<reference evidence="9 10" key="1">
    <citation type="submission" date="2016-10" db="EMBL/GenBank/DDBJ databases">
        <authorList>
            <person name="de Groot N.N."/>
        </authorList>
    </citation>
    <scope>NUCLEOTIDE SEQUENCE [LARGE SCALE GENOMIC DNA]</scope>
    <source>
        <strain evidence="9 10">LMG 24775</strain>
    </source>
</reference>
<dbReference type="RefSeq" id="WP_074922501.1">
    <property type="nucleotide sequence ID" value="NZ_CP141274.1"/>
</dbReference>
<evidence type="ECO:0000259" key="8">
    <source>
        <dbReference type="Pfam" id="PF06808"/>
    </source>
</evidence>
<proteinExistence type="inferred from homology"/>
<evidence type="ECO:0000256" key="6">
    <source>
        <dbReference type="ARBA" id="ARBA00023136"/>
    </source>
</evidence>
<keyword evidence="4 7" id="KW-0812">Transmembrane</keyword>
<feature type="transmembrane region" description="Helical" evidence="7">
    <location>
        <begin position="93"/>
        <end position="112"/>
    </location>
</feature>
<comment type="subunit">
    <text evidence="7">The complex comprises the extracytoplasmic solute receptor protein and the two transmembrane proteins.</text>
</comment>
<feature type="transmembrane region" description="Helical" evidence="7">
    <location>
        <begin position="241"/>
        <end position="260"/>
    </location>
</feature>
<gene>
    <name evidence="9" type="ORF">SAMN05421547_110164</name>
</gene>
<dbReference type="PANTHER" id="PTHR33362:SF2">
    <property type="entry name" value="TRAP TRANSPORTER LARGE PERMEASE PROTEIN"/>
    <property type="match status" value="1"/>
</dbReference>
<evidence type="ECO:0000256" key="3">
    <source>
        <dbReference type="ARBA" id="ARBA00022519"/>
    </source>
</evidence>
<feature type="transmembrane region" description="Helical" evidence="7">
    <location>
        <begin position="53"/>
        <end position="73"/>
    </location>
</feature>
<feature type="transmembrane region" description="Helical" evidence="7">
    <location>
        <begin position="170"/>
        <end position="193"/>
    </location>
</feature>
<dbReference type="PANTHER" id="PTHR33362">
    <property type="entry name" value="SIALIC ACID TRAP TRANSPORTER PERMEASE PROTEIN SIAT-RELATED"/>
    <property type="match status" value="1"/>
</dbReference>
<feature type="transmembrane region" description="Helical" evidence="7">
    <location>
        <begin position="334"/>
        <end position="353"/>
    </location>
</feature>
<dbReference type="AlphaFoldDB" id="A0A1H3PH38"/>
<evidence type="ECO:0000256" key="4">
    <source>
        <dbReference type="ARBA" id="ARBA00022692"/>
    </source>
</evidence>
<dbReference type="GO" id="GO:0022857">
    <property type="term" value="F:transmembrane transporter activity"/>
    <property type="evidence" value="ECO:0007669"/>
    <property type="project" value="UniProtKB-UniRule"/>
</dbReference>
<keyword evidence="3 7" id="KW-0997">Cell inner membrane</keyword>
<dbReference type="GO" id="GO:0005886">
    <property type="term" value="C:plasma membrane"/>
    <property type="evidence" value="ECO:0007669"/>
    <property type="project" value="UniProtKB-SubCell"/>
</dbReference>
<evidence type="ECO:0000256" key="2">
    <source>
        <dbReference type="ARBA" id="ARBA00022475"/>
    </source>
</evidence>
<feature type="transmembrane region" description="Helical" evidence="7">
    <location>
        <begin position="306"/>
        <end position="327"/>
    </location>
</feature>